<keyword evidence="2" id="KW-1185">Reference proteome</keyword>
<sequence>MGSNVCLTNDPFALEWVESHQIQARRNASLGDASNFHGDAYNSIQRAHTALAEGLGTIAKLVKDPTKTEVVKHEVAERVANHVVGTLEQSASVFRSVSAALANQANEAIADAFAIDEKRIGIHAEIREWIRQTAKVEGGLQTIRKEMAADAEIAAVIFQRQHFLLGLASEARDRLLSDAIEKHVPKAGEKVAQADDLRALAIRYSQLGKAVRRSFYNPQMAAQAKLRVEFG</sequence>
<dbReference type="Proteomes" id="UP000557739">
    <property type="component" value="Unassembled WGS sequence"/>
</dbReference>
<organism evidence="1 2">
    <name type="scientific">Sphingomonas yantingensis</name>
    <dbReference type="NCBI Taxonomy" id="1241761"/>
    <lineage>
        <taxon>Bacteria</taxon>
        <taxon>Pseudomonadati</taxon>
        <taxon>Pseudomonadota</taxon>
        <taxon>Alphaproteobacteria</taxon>
        <taxon>Sphingomonadales</taxon>
        <taxon>Sphingomonadaceae</taxon>
        <taxon>Sphingomonas</taxon>
    </lineage>
</organism>
<name>A0A7W9ASX9_9SPHN</name>
<protein>
    <submittedName>
        <fullName evidence="1">Uncharacterized protein</fullName>
    </submittedName>
</protein>
<accession>A0A7W9ASX9</accession>
<dbReference type="EMBL" id="JACIJJ010000007">
    <property type="protein sequence ID" value="MBB5699992.1"/>
    <property type="molecule type" value="Genomic_DNA"/>
</dbReference>
<dbReference type="AlphaFoldDB" id="A0A7W9ASX9"/>
<dbReference type="RefSeq" id="WP_184030856.1">
    <property type="nucleotide sequence ID" value="NZ_JACIJJ010000007.1"/>
</dbReference>
<gene>
    <name evidence="1" type="ORF">FHR19_003372</name>
</gene>
<proteinExistence type="predicted"/>
<comment type="caution">
    <text evidence="1">The sequence shown here is derived from an EMBL/GenBank/DDBJ whole genome shotgun (WGS) entry which is preliminary data.</text>
</comment>
<evidence type="ECO:0000313" key="1">
    <source>
        <dbReference type="EMBL" id="MBB5699992.1"/>
    </source>
</evidence>
<reference evidence="1 2" key="1">
    <citation type="submission" date="2020-08" db="EMBL/GenBank/DDBJ databases">
        <title>Genomic Encyclopedia of Type Strains, Phase IV (KMG-IV): sequencing the most valuable type-strain genomes for metagenomic binning, comparative biology and taxonomic classification.</title>
        <authorList>
            <person name="Goeker M."/>
        </authorList>
    </citation>
    <scope>NUCLEOTIDE SEQUENCE [LARGE SCALE GENOMIC DNA]</scope>
    <source>
        <strain evidence="1 2">DSM 27244</strain>
    </source>
</reference>
<evidence type="ECO:0000313" key="2">
    <source>
        <dbReference type="Proteomes" id="UP000557739"/>
    </source>
</evidence>